<name>A0A178IHJ7_9BACT</name>
<proteinExistence type="inferred from homology"/>
<gene>
    <name evidence="7" type="ORF">AW736_14905</name>
</gene>
<dbReference type="EMBL" id="LRRQ01000106">
    <property type="protein sequence ID" value="OAM89081.1"/>
    <property type="molecule type" value="Genomic_DNA"/>
</dbReference>
<comment type="similarity">
    <text evidence="4 5">Belongs to the glutamine synthetase family.</text>
</comment>
<dbReference type="PANTHER" id="PTHR43785">
    <property type="entry name" value="GAMMA-GLUTAMYLPUTRESCINE SYNTHETASE"/>
    <property type="match status" value="1"/>
</dbReference>
<dbReference type="SMART" id="SM01230">
    <property type="entry name" value="Gln-synt_C"/>
    <property type="match status" value="1"/>
</dbReference>
<evidence type="ECO:0000256" key="1">
    <source>
        <dbReference type="ARBA" id="ARBA00001946"/>
    </source>
</evidence>
<organism evidence="7 8">
    <name type="scientific">Termitidicoccus mucosus</name>
    <dbReference type="NCBI Taxonomy" id="1184151"/>
    <lineage>
        <taxon>Bacteria</taxon>
        <taxon>Pseudomonadati</taxon>
        <taxon>Verrucomicrobiota</taxon>
        <taxon>Opitutia</taxon>
        <taxon>Opitutales</taxon>
        <taxon>Opitutaceae</taxon>
        <taxon>Termitidicoccus</taxon>
    </lineage>
</organism>
<evidence type="ECO:0000256" key="4">
    <source>
        <dbReference type="PROSITE-ProRule" id="PRU01331"/>
    </source>
</evidence>
<keyword evidence="2" id="KW-0436">Ligase</keyword>
<evidence type="ECO:0000313" key="7">
    <source>
        <dbReference type="EMBL" id="OAM89081.1"/>
    </source>
</evidence>
<evidence type="ECO:0000256" key="5">
    <source>
        <dbReference type="RuleBase" id="RU000384"/>
    </source>
</evidence>
<evidence type="ECO:0000313" key="8">
    <source>
        <dbReference type="Proteomes" id="UP000078486"/>
    </source>
</evidence>
<accession>A0A178IHJ7</accession>
<comment type="cofactor">
    <cofactor evidence="1">
        <name>Mg(2+)</name>
        <dbReference type="ChEBI" id="CHEBI:18420"/>
    </cofactor>
</comment>
<dbReference type="GO" id="GO:0004356">
    <property type="term" value="F:glutamine synthetase activity"/>
    <property type="evidence" value="ECO:0007669"/>
    <property type="project" value="InterPro"/>
</dbReference>
<dbReference type="SUPFAM" id="SSF55931">
    <property type="entry name" value="Glutamine synthetase/guanido kinase"/>
    <property type="match status" value="1"/>
</dbReference>
<dbReference type="NCBIfam" id="TIGR03105">
    <property type="entry name" value="gln_synth_III"/>
    <property type="match status" value="1"/>
</dbReference>
<evidence type="ECO:0000256" key="3">
    <source>
        <dbReference type="ARBA" id="ARBA00022842"/>
    </source>
</evidence>
<dbReference type="Pfam" id="PF00120">
    <property type="entry name" value="Gln-synt_C"/>
    <property type="match status" value="1"/>
</dbReference>
<protein>
    <submittedName>
        <fullName evidence="7">Glutamine synthetase</fullName>
    </submittedName>
</protein>
<dbReference type="AlphaFoldDB" id="A0A178IHJ7"/>
<dbReference type="Proteomes" id="UP000078486">
    <property type="component" value="Unassembled WGS sequence"/>
</dbReference>
<dbReference type="GO" id="GO:0006542">
    <property type="term" value="P:glutamine biosynthetic process"/>
    <property type="evidence" value="ECO:0007669"/>
    <property type="project" value="InterPro"/>
</dbReference>
<comment type="caution">
    <text evidence="7">The sequence shown here is derived from an EMBL/GenBank/DDBJ whole genome shotgun (WGS) entry which is preliminary data.</text>
</comment>
<dbReference type="PROSITE" id="PS51987">
    <property type="entry name" value="GS_CATALYTIC"/>
    <property type="match status" value="1"/>
</dbReference>
<dbReference type="Gene3D" id="3.10.20.70">
    <property type="entry name" value="Glutamine synthetase, N-terminal domain"/>
    <property type="match status" value="1"/>
</dbReference>
<dbReference type="OrthoDB" id="9807095at2"/>
<dbReference type="PANTHER" id="PTHR43785:SF12">
    <property type="entry name" value="TYPE-1 GLUTAMINE SYNTHETASE 2"/>
    <property type="match status" value="1"/>
</dbReference>
<evidence type="ECO:0000259" key="6">
    <source>
        <dbReference type="PROSITE" id="PS51987"/>
    </source>
</evidence>
<dbReference type="InterPro" id="IPR008146">
    <property type="entry name" value="Gln_synth_cat_dom"/>
</dbReference>
<dbReference type="RefSeq" id="WP_068770959.1">
    <property type="nucleotide sequence ID" value="NZ_CP109796.1"/>
</dbReference>
<feature type="domain" description="GS catalytic" evidence="6">
    <location>
        <begin position="106"/>
        <end position="453"/>
    </location>
</feature>
<keyword evidence="3" id="KW-0460">Magnesium</keyword>
<evidence type="ECO:0000256" key="2">
    <source>
        <dbReference type="ARBA" id="ARBA00022598"/>
    </source>
</evidence>
<dbReference type="SUPFAM" id="SSF54368">
    <property type="entry name" value="Glutamine synthetase, N-terminal domain"/>
    <property type="match status" value="1"/>
</dbReference>
<dbReference type="PROSITE" id="PS00181">
    <property type="entry name" value="GLNA_ATP"/>
    <property type="match status" value="1"/>
</dbReference>
<keyword evidence="8" id="KW-1185">Reference proteome</keyword>
<dbReference type="InterPro" id="IPR017536">
    <property type="entry name" value="Glutamine_synthetase_typeIII"/>
</dbReference>
<dbReference type="InterPro" id="IPR036651">
    <property type="entry name" value="Gln_synt_N_sf"/>
</dbReference>
<dbReference type="Gene3D" id="3.30.590.10">
    <property type="entry name" value="Glutamine synthetase/guanido kinase, catalytic domain"/>
    <property type="match status" value="1"/>
</dbReference>
<sequence length="453" mass="51161">MKTEHEILSLQKELKAKGVKYCVGAYVDIHGVPKGKFVPIDHFLHFAHGSELYTGYALDGLGQSPNDDEIASLPDLDRGVILPWNREVAWFPADNTFHGEPYEINTRVALKKVLADATSLGFGFNLGIECEVFVVKLDDAGRIGIPNADDQLNKTCYDIRRFFRRYTWLDKVSSAIDQLGWDLYSLDHEDAPSQFEFDFKYSDALTMCDRYVFFRTMAKHYAEEEGLLATFMPKPFADKTGNGAHFNMSLYDLETGKNAFAHDKAADPLGLGLSPVAYHFIGGILRHGPAICAAMAPTVNSYKRLVRRGLMNYYSWAPVFNSFGTNNRTNSIRVPMSGGRCESRNADSSCNPYLAATLVLAAGLEGIREKLDPGRPREENLYAYTDEQLAAQGICHLPQSLQEAVAAFAGDPFTERVLGRELRDEFVRYKSEEWRAYRQQITQWEIDRYARMF</sequence>
<dbReference type="InterPro" id="IPR027303">
    <property type="entry name" value="Gln_synth_gly_rich_site"/>
</dbReference>
<reference evidence="7 8" key="1">
    <citation type="submission" date="2016-01" db="EMBL/GenBank/DDBJ databases">
        <title>High potential of lignocellulose degradation of a new Verrucomicrobia species.</title>
        <authorList>
            <person name="Wang Y."/>
            <person name="Shi Y."/>
            <person name="Qiu Z."/>
            <person name="Liu S."/>
            <person name="Yang H."/>
        </authorList>
    </citation>
    <scope>NUCLEOTIDE SEQUENCE [LARGE SCALE GENOMIC DNA]</scope>
    <source>
        <strain evidence="7 8">TSB47</strain>
    </source>
</reference>
<dbReference type="STRING" id="1184151.AW736_14905"/>
<dbReference type="InterPro" id="IPR014746">
    <property type="entry name" value="Gln_synth/guanido_kin_cat_dom"/>
</dbReference>